<name>A0ABR2NXV8_9ROSI</name>
<feature type="region of interest" description="Disordered" evidence="1">
    <location>
        <begin position="393"/>
        <end position="417"/>
    </location>
</feature>
<dbReference type="InterPro" id="IPR025558">
    <property type="entry name" value="DUF4283"/>
</dbReference>
<comment type="caution">
    <text evidence="3">The sequence shown here is derived from an EMBL/GenBank/DDBJ whole genome shotgun (WGS) entry which is preliminary data.</text>
</comment>
<dbReference type="Pfam" id="PF14111">
    <property type="entry name" value="DUF4283"/>
    <property type="match status" value="1"/>
</dbReference>
<reference evidence="3 4" key="1">
    <citation type="journal article" date="2024" name="G3 (Bethesda)">
        <title>Genome assembly of Hibiscus sabdariffa L. provides insights into metabolisms of medicinal natural products.</title>
        <authorList>
            <person name="Kim T."/>
        </authorList>
    </citation>
    <scope>NUCLEOTIDE SEQUENCE [LARGE SCALE GENOMIC DNA]</scope>
    <source>
        <strain evidence="3">TK-2024</strain>
        <tissue evidence="3">Old leaves</tissue>
    </source>
</reference>
<protein>
    <recommendedName>
        <fullName evidence="2">DUF4283 domain-containing protein</fullName>
    </recommendedName>
</protein>
<sequence length="510" mass="53921">MLSHQGNPTVAHEQREFENPGGRPPEEMPAIDKTSVRERQASSSPLDSDRSSKKGRSEVPGVMHDSDSDMDAEGGLLPISGVDLLPKTGPRTADTVLLDPADLGKESYVSKLLGAQKNGGIGGSSKSFTDAEITILDDDVLMDRSGAIPSIQFSHRVHDQVDHNMRNAIIVRLLGRSIGYRSLLSRIQGLWKPVGELQLIDLDNSYYLIRFSAVEDYNKDVYQSSKGSSGIVSGGAADSASLDKAKPVESISDANLFGPWMVVDNRRRRSGMARNPVGNGNGGISGSRFEVLHNVDENNDGTIIPEGGVADNLRLPASLLASTSGVAASMIQAVEGEGNVSSVVSNPGGKAKNRKSAFQTPAVVPLVDGHAVQVTERTSGSTPGQHRAVRISEQGGHGSSGLGLVGARGRNGRGKDVLELGRRGGRISKKSGSIVTTKMSPLELVKHLSDDIARAGQLGHGSINPISKEPDGTSVLIPSSDEDDKTGLGSYHSDMDMGDNTPEERGRDGF</sequence>
<feature type="region of interest" description="Disordered" evidence="1">
    <location>
        <begin position="1"/>
        <end position="75"/>
    </location>
</feature>
<keyword evidence="4" id="KW-1185">Reference proteome</keyword>
<gene>
    <name evidence="3" type="ORF">V6N11_047968</name>
</gene>
<dbReference type="Proteomes" id="UP001396334">
    <property type="component" value="Unassembled WGS sequence"/>
</dbReference>
<evidence type="ECO:0000313" key="3">
    <source>
        <dbReference type="EMBL" id="KAK8980837.1"/>
    </source>
</evidence>
<evidence type="ECO:0000256" key="1">
    <source>
        <dbReference type="SAM" id="MobiDB-lite"/>
    </source>
</evidence>
<feature type="compositionally biased region" description="Basic and acidic residues" evidence="1">
    <location>
        <begin position="47"/>
        <end position="57"/>
    </location>
</feature>
<evidence type="ECO:0000313" key="4">
    <source>
        <dbReference type="Proteomes" id="UP001396334"/>
    </source>
</evidence>
<dbReference type="EMBL" id="JBBPBN010000091">
    <property type="protein sequence ID" value="KAK8980837.1"/>
    <property type="molecule type" value="Genomic_DNA"/>
</dbReference>
<feature type="compositionally biased region" description="Gly residues" evidence="1">
    <location>
        <begin position="395"/>
        <end position="406"/>
    </location>
</feature>
<organism evidence="3 4">
    <name type="scientific">Hibiscus sabdariffa</name>
    <name type="common">roselle</name>
    <dbReference type="NCBI Taxonomy" id="183260"/>
    <lineage>
        <taxon>Eukaryota</taxon>
        <taxon>Viridiplantae</taxon>
        <taxon>Streptophyta</taxon>
        <taxon>Embryophyta</taxon>
        <taxon>Tracheophyta</taxon>
        <taxon>Spermatophyta</taxon>
        <taxon>Magnoliopsida</taxon>
        <taxon>eudicotyledons</taxon>
        <taxon>Gunneridae</taxon>
        <taxon>Pentapetalae</taxon>
        <taxon>rosids</taxon>
        <taxon>malvids</taxon>
        <taxon>Malvales</taxon>
        <taxon>Malvaceae</taxon>
        <taxon>Malvoideae</taxon>
        <taxon>Hibiscus</taxon>
    </lineage>
</organism>
<evidence type="ECO:0000259" key="2">
    <source>
        <dbReference type="Pfam" id="PF14111"/>
    </source>
</evidence>
<feature type="domain" description="DUF4283" evidence="2">
    <location>
        <begin position="164"/>
        <end position="219"/>
    </location>
</feature>
<accession>A0ABR2NXV8</accession>
<feature type="region of interest" description="Disordered" evidence="1">
    <location>
        <begin position="460"/>
        <end position="510"/>
    </location>
</feature>
<proteinExistence type="predicted"/>